<evidence type="ECO:0000256" key="2">
    <source>
        <dbReference type="SAM" id="MobiDB-lite"/>
    </source>
</evidence>
<dbReference type="VEuPathDB" id="FungiDB:TSTA_052860"/>
<dbReference type="InParanoid" id="B8MPV7"/>
<dbReference type="Proteomes" id="UP000001745">
    <property type="component" value="Unassembled WGS sequence"/>
</dbReference>
<evidence type="ECO:0000259" key="3">
    <source>
        <dbReference type="Pfam" id="PF05970"/>
    </source>
</evidence>
<feature type="compositionally biased region" description="Basic and acidic residues" evidence="2">
    <location>
        <begin position="88"/>
        <end position="104"/>
    </location>
</feature>
<feature type="region of interest" description="Disordered" evidence="2">
    <location>
        <begin position="1721"/>
        <end position="1793"/>
    </location>
</feature>
<keyword evidence="1" id="KW-0067">ATP-binding</keyword>
<dbReference type="HOGENOM" id="CLU_001613_8_1_1"/>
<comment type="catalytic activity">
    <reaction evidence="1">
        <text>ATP + H2O = ADP + phosphate + H(+)</text>
        <dbReference type="Rhea" id="RHEA:13065"/>
        <dbReference type="ChEBI" id="CHEBI:15377"/>
        <dbReference type="ChEBI" id="CHEBI:15378"/>
        <dbReference type="ChEBI" id="CHEBI:30616"/>
        <dbReference type="ChEBI" id="CHEBI:43474"/>
        <dbReference type="ChEBI" id="CHEBI:456216"/>
        <dbReference type="EC" id="5.6.2.3"/>
    </reaction>
</comment>
<comment type="cofactor">
    <cofactor evidence="1">
        <name>Mg(2+)</name>
        <dbReference type="ChEBI" id="CHEBI:18420"/>
    </cofactor>
</comment>
<feature type="domain" description="DUF6570" evidence="5">
    <location>
        <begin position="428"/>
        <end position="557"/>
    </location>
</feature>
<feature type="domain" description="Helitron helicase-like" evidence="4">
    <location>
        <begin position="672"/>
        <end position="837"/>
    </location>
</feature>
<dbReference type="InterPro" id="IPR025476">
    <property type="entry name" value="Helitron_helicase-like"/>
</dbReference>
<dbReference type="Gene3D" id="3.40.50.300">
    <property type="entry name" value="P-loop containing nucleotide triphosphate hydrolases"/>
    <property type="match status" value="2"/>
</dbReference>
<keyword evidence="1" id="KW-0234">DNA repair</keyword>
<dbReference type="EC" id="5.6.2.3" evidence="1"/>
<keyword evidence="1" id="KW-0378">Hydrolase</keyword>
<dbReference type="eggNOG" id="KOG0987">
    <property type="taxonomic scope" value="Eukaryota"/>
</dbReference>
<dbReference type="OrthoDB" id="4366783at2759"/>
<evidence type="ECO:0000313" key="6">
    <source>
        <dbReference type="EMBL" id="EED12765.1"/>
    </source>
</evidence>
<evidence type="ECO:0000259" key="4">
    <source>
        <dbReference type="Pfam" id="PF14214"/>
    </source>
</evidence>
<dbReference type="GO" id="GO:0016887">
    <property type="term" value="F:ATP hydrolysis activity"/>
    <property type="evidence" value="ECO:0007669"/>
    <property type="project" value="RHEA"/>
</dbReference>
<protein>
    <recommendedName>
        <fullName evidence="1">ATP-dependent DNA helicase</fullName>
        <ecNumber evidence="1">5.6.2.3</ecNumber>
    </recommendedName>
</protein>
<dbReference type="SUPFAM" id="SSF52540">
    <property type="entry name" value="P-loop containing nucleoside triphosphate hydrolases"/>
    <property type="match status" value="2"/>
</dbReference>
<dbReference type="GO" id="GO:0005524">
    <property type="term" value="F:ATP binding"/>
    <property type="evidence" value="ECO:0007669"/>
    <property type="project" value="UniProtKB-KW"/>
</dbReference>
<reference evidence="7" key="1">
    <citation type="journal article" date="2015" name="Genome Announc.">
        <title>Genome sequence of the AIDS-associated pathogen Penicillium marneffei (ATCC18224) and its near taxonomic relative Talaromyces stipitatus (ATCC10500).</title>
        <authorList>
            <person name="Nierman W.C."/>
            <person name="Fedorova-Abrams N.D."/>
            <person name="Andrianopoulos A."/>
        </authorList>
    </citation>
    <scope>NUCLEOTIDE SEQUENCE [LARGE SCALE GENOMIC DNA]</scope>
    <source>
        <strain evidence="7">ATCC 10500 / CBS 375.48 / QM 6759 / NRRL 1006</strain>
    </source>
</reference>
<name>B8MPV7_TALSN</name>
<dbReference type="InterPro" id="IPR027417">
    <property type="entry name" value="P-loop_NTPase"/>
</dbReference>
<dbReference type="GO" id="GO:0043139">
    <property type="term" value="F:5'-3' DNA helicase activity"/>
    <property type="evidence" value="ECO:0007669"/>
    <property type="project" value="UniProtKB-EC"/>
</dbReference>
<gene>
    <name evidence="6" type="ORF">TSTA_052860</name>
</gene>
<keyword evidence="1" id="KW-0547">Nucleotide-binding</keyword>
<dbReference type="STRING" id="441959.B8MPV7"/>
<dbReference type="GO" id="GO:0006281">
    <property type="term" value="P:DNA repair"/>
    <property type="evidence" value="ECO:0007669"/>
    <property type="project" value="UniProtKB-KW"/>
</dbReference>
<dbReference type="RefSeq" id="XP_002486876.1">
    <property type="nucleotide sequence ID" value="XM_002486831.1"/>
</dbReference>
<feature type="compositionally biased region" description="Low complexity" evidence="2">
    <location>
        <begin position="120"/>
        <end position="132"/>
    </location>
</feature>
<dbReference type="PANTHER" id="PTHR47642:SF6">
    <property type="entry name" value="ATP-DEPENDENT DNA HELICASE"/>
    <property type="match status" value="1"/>
</dbReference>
<dbReference type="EMBL" id="EQ962659">
    <property type="protein sequence ID" value="EED12765.1"/>
    <property type="molecule type" value="Genomic_DNA"/>
</dbReference>
<feature type="domain" description="DNA helicase Pif1-like DEAD-box helicase" evidence="3">
    <location>
        <begin position="1261"/>
        <end position="1466"/>
    </location>
</feature>
<proteinExistence type="inferred from homology"/>
<feature type="compositionally biased region" description="Basic and acidic residues" evidence="2">
    <location>
        <begin position="148"/>
        <end position="157"/>
    </location>
</feature>
<keyword evidence="7" id="KW-1185">Reference proteome</keyword>
<dbReference type="GO" id="GO:0000723">
    <property type="term" value="P:telomere maintenance"/>
    <property type="evidence" value="ECO:0007669"/>
    <property type="project" value="InterPro"/>
</dbReference>
<keyword evidence="1" id="KW-0233">DNA recombination</keyword>
<dbReference type="CDD" id="cd18809">
    <property type="entry name" value="SF1_C_RecD"/>
    <property type="match status" value="1"/>
</dbReference>
<keyword evidence="1" id="KW-0347">Helicase</keyword>
<feature type="region of interest" description="Disordered" evidence="2">
    <location>
        <begin position="88"/>
        <end position="172"/>
    </location>
</feature>
<sequence length="1793" mass="205168">MPDFIQISSGEGLYVPGFGTSCIHTKKDNSIHTILLVTSSYHSCKQLFRIGLELTHQSDTCSGCLAEKPLEQFKSKTGNRTFKTCSTCREKRQDQRTAKRKNNEADVSEPPVEDTHTIEESQQASTSSPAPSFHFRGAHSQDTSQVADARRRREQDRRAHRAARRAGEDVPPTQDLDTYLLSKSKKFPLLLNNHSHQLLGWRVKFCLHQIPSLSRSSTSSLPPYRGRGSHLSFGPQMTPRRTLLSNHFICTACHKPRHPSRRIAEGVDTCQYCQDLTIPEDQQYQVCVSGDHEPPKSAFIDDHGIEHDISNSCLTQFVTPMDTDPSFHPISSAASSQPRRPRETNRRASRTIPRHDLNQPDPPYVPGDPGSLSQPALTETDWGYITAFHNALQQHRMERCIVCDEKWFNMRLTSDNICARCVNADRNQDTPLYGVANNLNPGDMPDLPELSQTEEMLIARVHVFVEVRRVRGQQYKYSGHVVNFLRDTARVYNTLPLLPRNLEIILLRPANASTDPRLQRQFIHDFRVRRERVLKWLSFLRQNHPGYRDIEISTAALELLPLDGDVVDQVINKSLDPVQISDSADTEVIEPPEVCAVPDLLAQEDEMSAIRNQLQPEESCQQHMEFPPFRSTPIAEFTRSQPLLSWAFPALFPRGEGEYIHPRQRTVSFADYAKHLMKFHDGRFARHPRFRYVVFNTMMRQQANTKASFFVKQKTKDGREITADDLRLAFEDDAPEGEALLNSITRRSGTLRGTRPFWTSKHQHLKAMVKNIGPSHLFVTLSAADLHWADLMRHLPDFEQWKAGTSSERIQIARDNLRDNPHIVAQWFSFDTIHFEKRFWTKDSMSLRTGIASNGKDVARYITMVYTGLTVLPIQRSNLCPSNFVKPSLTFGENTVRNCSATANRVERHICSEKYGLRKEKGSDVISCRFHFPHELRTEPFVDRAPGHQYYRFYPIRNDAMINAWNPCILMGWLANIGIAPCTGSKALLDYIAKYASKAEKKTESYKDTMKGFLPKLNPQNPFLLLRICINVDCRPEEVHSAAFVPVEPEIEGDETVQRGLSPLEKYKRRFPLFEDLSYFTFLREFDFRNWRQIYKRDAPARVLNYFPLYDSDKQPEDYARVKLMMHHPFPEIKDLLEIDGDIFESYAAAYEFCSYAHVHEDDFYDEVLTHPEATHEDSDSEDEEMPQSWEALARQLPNRDDATRVEDPDNIGDRTVDREMDWTPHVGRHSELEDNFWMTLKADNPADMTVESSASYEGLEIKQRQIYDVVCGHYQMQLNGEDPPHTLINLDGRAGTGKSHVLMFISATLDRIAEDAGLEKSPVIRAAPTGVAAYKHHWLYTSFAIPSSNRCRLKGYLTPENRQALQAIFRGVSWLIIDEKSMIGLKQVYYMNQRLQEIFPASDSESVKPFGGLNIILAGDFYQLPPVGQRALYYNKKLDNLEEIHGRALYHDFRSTIELDVIRRQEGADPTSIAFRDALDHLRIDQLTFKDWELLCTRIQAMIPTEAVNFKDDIRLYSKKAEVREYNHKQLRDIGNPVLRILATHQGLKADKASTEEAGNLHSEIHVNIGCRVMLLENIWTQCGLVNGAIGTVMDVIWHSNVTNPRETPPFALLIHFDTYKGPEFCTVDGKKVVTIFRSKRDFAISNINCSRTQFPITVAYAITVHKSQGITVPKAVLNISERDFAVGLTYVALSRAKNLDGIMFEEPFDFEKFKRSKPNPTMVMRHEDAKRRAEEHHDYIPLPPQPPSVPQSQVLTIDLPIRTSSPQRETSVIPWASSQTPPDDETDDELA</sequence>
<dbReference type="InterPro" id="IPR010285">
    <property type="entry name" value="DNA_helicase_pif1-like_DEAD"/>
</dbReference>
<accession>B8MPV7</accession>
<dbReference type="InterPro" id="IPR051055">
    <property type="entry name" value="PIF1_helicase"/>
</dbReference>
<dbReference type="GeneID" id="8098235"/>
<dbReference type="InterPro" id="IPR046700">
    <property type="entry name" value="DUF6570"/>
</dbReference>
<comment type="similarity">
    <text evidence="1">Belongs to the helicase family.</text>
</comment>
<dbReference type="OMA" id="LLRICIN"/>
<feature type="compositionally biased region" description="Acidic residues" evidence="2">
    <location>
        <begin position="1784"/>
        <end position="1793"/>
    </location>
</feature>
<evidence type="ECO:0000256" key="1">
    <source>
        <dbReference type="RuleBase" id="RU363044"/>
    </source>
</evidence>
<feature type="compositionally biased region" description="Basic and acidic residues" evidence="2">
    <location>
        <begin position="1726"/>
        <end position="1741"/>
    </location>
</feature>
<evidence type="ECO:0000259" key="5">
    <source>
        <dbReference type="Pfam" id="PF20209"/>
    </source>
</evidence>
<keyword evidence="1" id="KW-0227">DNA damage</keyword>
<evidence type="ECO:0000313" key="7">
    <source>
        <dbReference type="Proteomes" id="UP000001745"/>
    </source>
</evidence>
<dbReference type="PhylomeDB" id="B8MPV7"/>
<dbReference type="GO" id="GO:0006310">
    <property type="term" value="P:DNA recombination"/>
    <property type="evidence" value="ECO:0007669"/>
    <property type="project" value="UniProtKB-KW"/>
</dbReference>
<dbReference type="PANTHER" id="PTHR47642">
    <property type="entry name" value="ATP-DEPENDENT DNA HELICASE"/>
    <property type="match status" value="1"/>
</dbReference>
<feature type="compositionally biased region" description="Polar residues" evidence="2">
    <location>
        <begin position="1764"/>
        <end position="1783"/>
    </location>
</feature>
<dbReference type="Pfam" id="PF20209">
    <property type="entry name" value="DUF6570"/>
    <property type="match status" value="1"/>
</dbReference>
<organism evidence="6 7">
    <name type="scientific">Talaromyces stipitatus (strain ATCC 10500 / CBS 375.48 / QM 6759 / NRRL 1006)</name>
    <name type="common">Penicillium stipitatum</name>
    <dbReference type="NCBI Taxonomy" id="441959"/>
    <lineage>
        <taxon>Eukaryota</taxon>
        <taxon>Fungi</taxon>
        <taxon>Dikarya</taxon>
        <taxon>Ascomycota</taxon>
        <taxon>Pezizomycotina</taxon>
        <taxon>Eurotiomycetes</taxon>
        <taxon>Eurotiomycetidae</taxon>
        <taxon>Eurotiales</taxon>
        <taxon>Trichocomaceae</taxon>
        <taxon>Talaromyces</taxon>
        <taxon>Talaromyces sect. Talaromyces</taxon>
    </lineage>
</organism>
<dbReference type="Pfam" id="PF05970">
    <property type="entry name" value="PIF1"/>
    <property type="match status" value="1"/>
</dbReference>
<dbReference type="Pfam" id="PF14214">
    <property type="entry name" value="Helitron_like_N"/>
    <property type="match status" value="1"/>
</dbReference>
<feature type="region of interest" description="Disordered" evidence="2">
    <location>
        <begin position="324"/>
        <end position="375"/>
    </location>
</feature>